<dbReference type="PRINTS" id="PR00131">
    <property type="entry name" value="GLHYDRLASE1"/>
</dbReference>
<comment type="subunit">
    <text evidence="2">Homodimer.</text>
</comment>
<evidence type="ECO:0000256" key="5">
    <source>
        <dbReference type="ARBA" id="ARBA00023295"/>
    </source>
</evidence>
<evidence type="ECO:0000256" key="3">
    <source>
        <dbReference type="ARBA" id="ARBA00022801"/>
    </source>
</evidence>
<keyword evidence="5" id="KW-0326">Glycosidase</keyword>
<feature type="signal peptide" evidence="7">
    <location>
        <begin position="1"/>
        <end position="37"/>
    </location>
</feature>
<dbReference type="GO" id="GO:0005975">
    <property type="term" value="P:carbohydrate metabolic process"/>
    <property type="evidence" value="ECO:0007669"/>
    <property type="project" value="InterPro"/>
</dbReference>
<dbReference type="InterPro" id="IPR017853">
    <property type="entry name" value="GH"/>
</dbReference>
<evidence type="ECO:0000313" key="8">
    <source>
        <dbReference type="EMBL" id="KAJ1520157.1"/>
    </source>
</evidence>
<evidence type="ECO:0000256" key="2">
    <source>
        <dbReference type="ARBA" id="ARBA00011738"/>
    </source>
</evidence>
<name>A0AAV7X661_9NEOP</name>
<dbReference type="SUPFAM" id="SSF51445">
    <property type="entry name" value="(Trans)glycosidases"/>
    <property type="match status" value="1"/>
</dbReference>
<comment type="similarity">
    <text evidence="1 6">Belongs to the glycosyl hydrolase 1 family.</text>
</comment>
<keyword evidence="3" id="KW-0378">Hydrolase</keyword>
<evidence type="ECO:0000256" key="6">
    <source>
        <dbReference type="RuleBase" id="RU003690"/>
    </source>
</evidence>
<dbReference type="PANTHER" id="PTHR10353:SF36">
    <property type="entry name" value="LP05116P"/>
    <property type="match status" value="1"/>
</dbReference>
<sequence>MTAQNSPSSSGGGRRPAAASSKTPVALLLLLITAATAAPDNRTFPPGFVFGCATASYQVEGAWNESGKGENIWDRMVHADAGSVLDGSTGDVACDSYHKYREDVALLKSLGVDSYRFSLSWSRLLPDGYTRRVNKAGVEYYSNLIDELLSKGIRPMVTLYHWDLPQPLQELGGWPNPLLADFYVDYADLAFRLFGDKVKHWLTFNEPYETCTSGYGLGLAAPRVALDGVGDYLCAHTILRAHARAYHLYRRKYAAGQQGKVGITLNSEWFEPKNSSSEEDVLAAERAIQFKLGWFAHPIFSEAGDYPPVMRERVMANSLAQGLARSRLPAFSPAEVAALKGSADFFGLNHYTTLLATPLNTSPLPISRITDEATVRYQDPAWPSGASPWLKVVPWGFRKLLVWVRDQFENPPLLVTENGYSDLPGTLQDKDRIVYYTSYLGQLLNAIHVDKCNVLGYFAWSLLDNFEWNAGYTVRFGLYNVDFTDPARPRTPKDSVSLFRKLLSTRRLPSDQETNLCLARGECYENADKNEIFP</sequence>
<feature type="chain" id="PRO_5043518621" description="Myrosinase 1-like" evidence="7">
    <location>
        <begin position="38"/>
        <end position="534"/>
    </location>
</feature>
<comment type="caution">
    <text evidence="8">The sequence shown here is derived from an EMBL/GenBank/DDBJ whole genome shotgun (WGS) entry which is preliminary data.</text>
</comment>
<evidence type="ECO:0000256" key="4">
    <source>
        <dbReference type="ARBA" id="ARBA00023180"/>
    </source>
</evidence>
<keyword evidence="7" id="KW-0732">Signal</keyword>
<proteinExistence type="inferred from homology"/>
<evidence type="ECO:0008006" key="10">
    <source>
        <dbReference type="Google" id="ProtNLM"/>
    </source>
</evidence>
<keyword evidence="9" id="KW-1185">Reference proteome</keyword>
<evidence type="ECO:0000256" key="7">
    <source>
        <dbReference type="SAM" id="SignalP"/>
    </source>
</evidence>
<keyword evidence="4" id="KW-0325">Glycoprotein</keyword>
<dbReference type="AlphaFoldDB" id="A0AAV7X661"/>
<dbReference type="Pfam" id="PF00232">
    <property type="entry name" value="Glyco_hydro_1"/>
    <property type="match status" value="1"/>
</dbReference>
<dbReference type="PANTHER" id="PTHR10353">
    <property type="entry name" value="GLYCOSYL HYDROLASE"/>
    <property type="match status" value="1"/>
</dbReference>
<dbReference type="Gene3D" id="3.20.20.80">
    <property type="entry name" value="Glycosidases"/>
    <property type="match status" value="1"/>
</dbReference>
<gene>
    <name evidence="8" type="ORF">ONE63_004373</name>
</gene>
<dbReference type="InterPro" id="IPR001360">
    <property type="entry name" value="Glyco_hydro_1"/>
</dbReference>
<reference evidence="8" key="1">
    <citation type="submission" date="2022-12" db="EMBL/GenBank/DDBJ databases">
        <title>Chromosome-level genome assembly of the bean flower thrips Megalurothrips usitatus.</title>
        <authorList>
            <person name="Ma L."/>
            <person name="Liu Q."/>
            <person name="Li H."/>
            <person name="Cai W."/>
        </authorList>
    </citation>
    <scope>NUCLEOTIDE SEQUENCE</scope>
    <source>
        <strain evidence="8">Cailab_2022a</strain>
    </source>
</reference>
<dbReference type="PROSITE" id="PS00653">
    <property type="entry name" value="GLYCOSYL_HYDROL_F1_2"/>
    <property type="match status" value="1"/>
</dbReference>
<dbReference type="GO" id="GO:0008422">
    <property type="term" value="F:beta-glucosidase activity"/>
    <property type="evidence" value="ECO:0007669"/>
    <property type="project" value="TreeGrafter"/>
</dbReference>
<accession>A0AAV7X661</accession>
<dbReference type="Proteomes" id="UP001075354">
    <property type="component" value="Chromosome 15"/>
</dbReference>
<dbReference type="FunFam" id="3.20.20.80:FF:000013">
    <property type="entry name" value="lactase-phlorizin hydrolase"/>
    <property type="match status" value="1"/>
</dbReference>
<evidence type="ECO:0000256" key="1">
    <source>
        <dbReference type="ARBA" id="ARBA00010838"/>
    </source>
</evidence>
<dbReference type="EMBL" id="JAPTSV010000015">
    <property type="protein sequence ID" value="KAJ1520157.1"/>
    <property type="molecule type" value="Genomic_DNA"/>
</dbReference>
<protein>
    <recommendedName>
        <fullName evidence="10">Myrosinase 1-like</fullName>
    </recommendedName>
</protein>
<organism evidence="8 9">
    <name type="scientific">Megalurothrips usitatus</name>
    <name type="common">bean blossom thrips</name>
    <dbReference type="NCBI Taxonomy" id="439358"/>
    <lineage>
        <taxon>Eukaryota</taxon>
        <taxon>Metazoa</taxon>
        <taxon>Ecdysozoa</taxon>
        <taxon>Arthropoda</taxon>
        <taxon>Hexapoda</taxon>
        <taxon>Insecta</taxon>
        <taxon>Pterygota</taxon>
        <taxon>Neoptera</taxon>
        <taxon>Paraneoptera</taxon>
        <taxon>Thysanoptera</taxon>
        <taxon>Terebrantia</taxon>
        <taxon>Thripoidea</taxon>
        <taxon>Thripidae</taxon>
        <taxon>Megalurothrips</taxon>
    </lineage>
</organism>
<evidence type="ECO:0000313" key="9">
    <source>
        <dbReference type="Proteomes" id="UP001075354"/>
    </source>
</evidence>
<dbReference type="InterPro" id="IPR033132">
    <property type="entry name" value="GH_1_N_CS"/>
</dbReference>